<keyword evidence="3" id="KW-0489">Methyltransferase</keyword>
<dbReference type="Pfam" id="PF13489">
    <property type="entry name" value="Methyltransf_23"/>
    <property type="match status" value="1"/>
</dbReference>
<dbReference type="Proteomes" id="UP000272025">
    <property type="component" value="Unassembled WGS sequence"/>
</dbReference>
<evidence type="ECO:0000313" key="4">
    <source>
        <dbReference type="Proteomes" id="UP000272025"/>
    </source>
</evidence>
<dbReference type="Gene3D" id="3.40.50.150">
    <property type="entry name" value="Vaccinia Virus protein VP39"/>
    <property type="match status" value="1"/>
</dbReference>
<evidence type="ECO:0000256" key="1">
    <source>
        <dbReference type="ARBA" id="ARBA00038158"/>
    </source>
</evidence>
<keyword evidence="3" id="KW-0808">Transferase</keyword>
<dbReference type="AlphaFoldDB" id="A0A3N2PID1"/>
<dbReference type="PANTHER" id="PTHR43591">
    <property type="entry name" value="METHYLTRANSFERASE"/>
    <property type="match status" value="1"/>
</dbReference>
<protein>
    <submittedName>
        <fullName evidence="3">S-adenosyl-L-methionine-dependent methyltransferase</fullName>
    </submittedName>
</protein>
<dbReference type="PANTHER" id="PTHR43591:SF31">
    <property type="entry name" value="LAEA-LIKE, PUTATIVE (AFU_ORTHOLOGUE AFUA_8G01930)-RELATED"/>
    <property type="match status" value="1"/>
</dbReference>
<keyword evidence="4" id="KW-1185">Reference proteome</keyword>
<feature type="region of interest" description="Disordered" evidence="2">
    <location>
        <begin position="1"/>
        <end position="49"/>
    </location>
</feature>
<feature type="compositionally biased region" description="Polar residues" evidence="2">
    <location>
        <begin position="8"/>
        <end position="17"/>
    </location>
</feature>
<accession>A0A3N2PID1</accession>
<dbReference type="GO" id="GO:0032259">
    <property type="term" value="P:methylation"/>
    <property type="evidence" value="ECO:0007669"/>
    <property type="project" value="UniProtKB-KW"/>
</dbReference>
<reference evidence="3 4" key="1">
    <citation type="journal article" date="2018" name="Mol. Ecol.">
        <title>The obligate alkalophilic soda-lake fungus Sodiomyces alkalinus has shifted to a protein diet.</title>
        <authorList>
            <person name="Grum-Grzhimaylo A.A."/>
            <person name="Falkoski D.L."/>
            <person name="van den Heuvel J."/>
            <person name="Valero-Jimenez C.A."/>
            <person name="Min B."/>
            <person name="Choi I.G."/>
            <person name="Lipzen A."/>
            <person name="Daum C.G."/>
            <person name="Aanen D.K."/>
            <person name="Tsang A."/>
            <person name="Henrissat B."/>
            <person name="Bilanenko E.N."/>
            <person name="de Vries R.P."/>
            <person name="van Kan J.A.L."/>
            <person name="Grigoriev I.V."/>
            <person name="Debets A.J.M."/>
        </authorList>
    </citation>
    <scope>NUCLEOTIDE SEQUENCE [LARGE SCALE GENOMIC DNA]</scope>
    <source>
        <strain evidence="3 4">F11</strain>
    </source>
</reference>
<gene>
    <name evidence="3" type="ORF">SODALDRAFT_331579</name>
</gene>
<dbReference type="RefSeq" id="XP_028462247.1">
    <property type="nucleotide sequence ID" value="XM_028611485.1"/>
</dbReference>
<dbReference type="OrthoDB" id="2013972at2759"/>
<organism evidence="3 4">
    <name type="scientific">Sodiomyces alkalinus (strain CBS 110278 / VKM F-3762 / F11)</name>
    <name type="common">Alkaliphilic filamentous fungus</name>
    <dbReference type="NCBI Taxonomy" id="1314773"/>
    <lineage>
        <taxon>Eukaryota</taxon>
        <taxon>Fungi</taxon>
        <taxon>Dikarya</taxon>
        <taxon>Ascomycota</taxon>
        <taxon>Pezizomycotina</taxon>
        <taxon>Sordariomycetes</taxon>
        <taxon>Hypocreomycetidae</taxon>
        <taxon>Glomerellales</taxon>
        <taxon>Plectosphaerellaceae</taxon>
        <taxon>Sodiomyces</taxon>
    </lineage>
</organism>
<dbReference type="SUPFAM" id="SSF53335">
    <property type="entry name" value="S-adenosyl-L-methionine-dependent methyltransferases"/>
    <property type="match status" value="1"/>
</dbReference>
<name>A0A3N2PID1_SODAK</name>
<dbReference type="InterPro" id="IPR029063">
    <property type="entry name" value="SAM-dependent_MTases_sf"/>
</dbReference>
<sequence length="348" mass="38758">MADDQQLPFASSASGRTWTPLAADPVLPAAESQEGDADSSLGPDDTLSSTASLESSVLQYREEHGRTYHGYKPSIAYVLPNDGPEQDRLNLQHHLFLLTFDGQLTLSPAGSTKGLRRVLDAGTGTGIWATDFGDGHPETEIIGIDLSPIQPSFVPPNVQFQIDDLEDEWAFSYKFDLVFGRMLVGAVADWPKFIKQSYDHLEPGGWLELQDICFPLGCDDGTVADDEPISKWCSYMLEATRRVARPADGPKLYRQRFIDAGFVHVEERIYKWPSNTWPKDPKYKELGAWCCENIVGGLSGLSLALFTRGLGWNLTEVEVFLAGVRKSMRNTNVHAWWPIYVVYGQKPD</sequence>
<comment type="similarity">
    <text evidence="1">Belongs to the methyltransferase superfamily. LaeA methyltransferase family.</text>
</comment>
<dbReference type="EMBL" id="ML119072">
    <property type="protein sequence ID" value="ROT34441.1"/>
    <property type="molecule type" value="Genomic_DNA"/>
</dbReference>
<evidence type="ECO:0000313" key="3">
    <source>
        <dbReference type="EMBL" id="ROT34441.1"/>
    </source>
</evidence>
<dbReference type="GeneID" id="39579963"/>
<dbReference type="CDD" id="cd02440">
    <property type="entry name" value="AdoMet_MTases"/>
    <property type="match status" value="1"/>
</dbReference>
<dbReference type="GO" id="GO:0008168">
    <property type="term" value="F:methyltransferase activity"/>
    <property type="evidence" value="ECO:0007669"/>
    <property type="project" value="UniProtKB-KW"/>
</dbReference>
<dbReference type="STRING" id="1314773.A0A3N2PID1"/>
<proteinExistence type="inferred from homology"/>
<evidence type="ECO:0000256" key="2">
    <source>
        <dbReference type="SAM" id="MobiDB-lite"/>
    </source>
</evidence>